<dbReference type="EMBL" id="JAPIVE010000001">
    <property type="protein sequence ID" value="MCX2523219.1"/>
    <property type="molecule type" value="Genomic_DNA"/>
</dbReference>
<dbReference type="Proteomes" id="UP001165678">
    <property type="component" value="Unassembled WGS sequence"/>
</dbReference>
<dbReference type="AlphaFoldDB" id="A0AA42CTH5"/>
<evidence type="ECO:0000256" key="1">
    <source>
        <dbReference type="SAM" id="Phobius"/>
    </source>
</evidence>
<protein>
    <submittedName>
        <fullName evidence="2">YbaN family protein</fullName>
    </submittedName>
</protein>
<dbReference type="Pfam" id="PF04304">
    <property type="entry name" value="DUF454"/>
    <property type="match status" value="1"/>
</dbReference>
<feature type="transmembrane region" description="Helical" evidence="1">
    <location>
        <begin position="25"/>
        <end position="45"/>
    </location>
</feature>
<dbReference type="RefSeq" id="WP_250936551.1">
    <property type="nucleotide sequence ID" value="NZ_JAMLJK010000001.1"/>
</dbReference>
<dbReference type="PANTHER" id="PTHR35813">
    <property type="entry name" value="INNER MEMBRANE PROTEIN YBAN"/>
    <property type="match status" value="1"/>
</dbReference>
<keyword evidence="1" id="KW-0812">Transmembrane</keyword>
<dbReference type="InterPro" id="IPR007401">
    <property type="entry name" value="DUF454"/>
</dbReference>
<dbReference type="GO" id="GO:0005886">
    <property type="term" value="C:plasma membrane"/>
    <property type="evidence" value="ECO:0007669"/>
    <property type="project" value="TreeGrafter"/>
</dbReference>
<sequence>MQPDKQTTSRQQHTDPRRWGMPRHCWVGLAVVCFVIGLAGIVLPLLPATDFFLLAVICASRGSVRFERWIRANALAGPMIRAWEEERAIPGAAKITAVISMVLSLSLLYWHIGTHWSFWVTVVILVCVAGFLLSRPSPRRDRPDSGV</sequence>
<keyword evidence="3" id="KW-1185">Reference proteome</keyword>
<keyword evidence="1" id="KW-1133">Transmembrane helix</keyword>
<dbReference type="PANTHER" id="PTHR35813:SF1">
    <property type="entry name" value="INNER MEMBRANE PROTEIN YBAN"/>
    <property type="match status" value="1"/>
</dbReference>
<feature type="transmembrane region" description="Helical" evidence="1">
    <location>
        <begin position="116"/>
        <end position="133"/>
    </location>
</feature>
<gene>
    <name evidence="2" type="ORF">OQ287_03110</name>
</gene>
<evidence type="ECO:0000313" key="3">
    <source>
        <dbReference type="Proteomes" id="UP001165678"/>
    </source>
</evidence>
<evidence type="ECO:0000313" key="2">
    <source>
        <dbReference type="EMBL" id="MCX2523219.1"/>
    </source>
</evidence>
<organism evidence="2 3">
    <name type="scientific">Larsenimonas rhizosphaerae</name>
    <dbReference type="NCBI Taxonomy" id="2944682"/>
    <lineage>
        <taxon>Bacteria</taxon>
        <taxon>Pseudomonadati</taxon>
        <taxon>Pseudomonadota</taxon>
        <taxon>Gammaproteobacteria</taxon>
        <taxon>Oceanospirillales</taxon>
        <taxon>Halomonadaceae</taxon>
        <taxon>Larsenimonas</taxon>
    </lineage>
</organism>
<name>A0AA42CTH5_9GAMM</name>
<comment type="caution">
    <text evidence="2">The sequence shown here is derived from an EMBL/GenBank/DDBJ whole genome shotgun (WGS) entry which is preliminary data.</text>
</comment>
<proteinExistence type="predicted"/>
<accession>A0AA42CTH5</accession>
<keyword evidence="1" id="KW-0472">Membrane</keyword>
<reference evidence="2" key="1">
    <citation type="submission" date="2022-11" db="EMBL/GenBank/DDBJ databases">
        <title>Larsenimonas rhizosphaerae sp. nov., isolated from a tidal mudflat.</title>
        <authorList>
            <person name="Lee S.D."/>
            <person name="Kim I.S."/>
        </authorList>
    </citation>
    <scope>NUCLEOTIDE SEQUENCE</scope>
    <source>
        <strain evidence="2">GH2-1</strain>
    </source>
</reference>